<dbReference type="EMBL" id="JABSTQ010011303">
    <property type="protein sequence ID" value="KAG0412988.1"/>
    <property type="molecule type" value="Genomic_DNA"/>
</dbReference>
<organism evidence="1 2">
    <name type="scientific">Ixodes persulcatus</name>
    <name type="common">Taiga tick</name>
    <dbReference type="NCBI Taxonomy" id="34615"/>
    <lineage>
        <taxon>Eukaryota</taxon>
        <taxon>Metazoa</taxon>
        <taxon>Ecdysozoa</taxon>
        <taxon>Arthropoda</taxon>
        <taxon>Chelicerata</taxon>
        <taxon>Arachnida</taxon>
        <taxon>Acari</taxon>
        <taxon>Parasitiformes</taxon>
        <taxon>Ixodida</taxon>
        <taxon>Ixodoidea</taxon>
        <taxon>Ixodidae</taxon>
        <taxon>Ixodinae</taxon>
        <taxon>Ixodes</taxon>
    </lineage>
</organism>
<evidence type="ECO:0000313" key="1">
    <source>
        <dbReference type="EMBL" id="KAG0412988.1"/>
    </source>
</evidence>
<gene>
    <name evidence="1" type="ORF">HPB47_009870</name>
</gene>
<proteinExistence type="predicted"/>
<sequence length="260" mass="28928">MMRMIHLANIGRRGVSNLAAGRVWFLAKRSSFPAKATRDDTVVDQRQHREKMAQDTKATSELIVPVNFVTEWSTPAGLDVKVDTVQTRFDTFRIVDDCADLDQEWVDFAKDHPDCAEAGGDGLMMAFLDPEFETFRKLPEGGFGVRLDLGCYRPEGVTVKVREGSVLVTASDQERTSVDVDGVATKKWKKFERRFKLPEGVMPEWVATELTPNGWLKISAPVQELGRRSSAPGRTTGRSWSGSEGTGIETDDSKSSIVDR</sequence>
<protein>
    <submittedName>
        <fullName evidence="1">Uncharacterized protein</fullName>
    </submittedName>
</protein>
<dbReference type="Proteomes" id="UP000805193">
    <property type="component" value="Unassembled WGS sequence"/>
</dbReference>
<reference evidence="1 2" key="1">
    <citation type="journal article" date="2020" name="Cell">
        <title>Large-Scale Comparative Analyses of Tick Genomes Elucidate Their Genetic Diversity and Vector Capacities.</title>
        <authorList>
            <consortium name="Tick Genome and Microbiome Consortium (TIGMIC)"/>
            <person name="Jia N."/>
            <person name="Wang J."/>
            <person name="Shi W."/>
            <person name="Du L."/>
            <person name="Sun Y."/>
            <person name="Zhan W."/>
            <person name="Jiang J.F."/>
            <person name="Wang Q."/>
            <person name="Zhang B."/>
            <person name="Ji P."/>
            <person name="Bell-Sakyi L."/>
            <person name="Cui X.M."/>
            <person name="Yuan T.T."/>
            <person name="Jiang B.G."/>
            <person name="Yang W.F."/>
            <person name="Lam T.T."/>
            <person name="Chang Q.C."/>
            <person name="Ding S.J."/>
            <person name="Wang X.J."/>
            <person name="Zhu J.G."/>
            <person name="Ruan X.D."/>
            <person name="Zhao L."/>
            <person name="Wei J.T."/>
            <person name="Ye R.Z."/>
            <person name="Que T.C."/>
            <person name="Du C.H."/>
            <person name="Zhou Y.H."/>
            <person name="Cheng J.X."/>
            <person name="Dai P.F."/>
            <person name="Guo W.B."/>
            <person name="Han X.H."/>
            <person name="Huang E.J."/>
            <person name="Li L.F."/>
            <person name="Wei W."/>
            <person name="Gao Y.C."/>
            <person name="Liu J.Z."/>
            <person name="Shao H.Z."/>
            <person name="Wang X."/>
            <person name="Wang C.C."/>
            <person name="Yang T.C."/>
            <person name="Huo Q.B."/>
            <person name="Li W."/>
            <person name="Chen H.Y."/>
            <person name="Chen S.E."/>
            <person name="Zhou L.G."/>
            <person name="Ni X.B."/>
            <person name="Tian J.H."/>
            <person name="Sheng Y."/>
            <person name="Liu T."/>
            <person name="Pan Y.S."/>
            <person name="Xia L.Y."/>
            <person name="Li J."/>
            <person name="Zhao F."/>
            <person name="Cao W.C."/>
        </authorList>
    </citation>
    <scope>NUCLEOTIDE SEQUENCE [LARGE SCALE GENOMIC DNA]</scope>
    <source>
        <strain evidence="1">Iper-2018</strain>
    </source>
</reference>
<name>A0AC60P0M2_IXOPE</name>
<keyword evidence="2" id="KW-1185">Reference proteome</keyword>
<accession>A0AC60P0M2</accession>
<comment type="caution">
    <text evidence="1">The sequence shown here is derived from an EMBL/GenBank/DDBJ whole genome shotgun (WGS) entry which is preliminary data.</text>
</comment>
<evidence type="ECO:0000313" key="2">
    <source>
        <dbReference type="Proteomes" id="UP000805193"/>
    </source>
</evidence>